<keyword evidence="1" id="KW-0812">Transmembrane</keyword>
<keyword evidence="3" id="KW-1185">Reference proteome</keyword>
<feature type="transmembrane region" description="Helical" evidence="1">
    <location>
        <begin position="101"/>
        <end position="127"/>
    </location>
</feature>
<protein>
    <submittedName>
        <fullName evidence="2">Uncharacterized protein</fullName>
    </submittedName>
</protein>
<feature type="transmembrane region" description="Helical" evidence="1">
    <location>
        <begin position="29"/>
        <end position="52"/>
    </location>
</feature>
<comment type="caution">
    <text evidence="2">The sequence shown here is derived from an EMBL/GenBank/DDBJ whole genome shotgun (WGS) entry which is preliminary data.</text>
</comment>
<keyword evidence="1" id="KW-1133">Transmembrane helix</keyword>
<sequence length="252" mass="26771">MSAVAEQRSSFARVPAAFRLQFAVPGTMIGVPVLVFVAAWALALGIVVWVHQVDDRGADLAAEPIYTGASQAALWCLVFMAAYSATHAFPFSMALSYSRRVFVIGAFLAFAALSLGFGAAYALAAWIEDITGGYGIEAYNFDLPYLTEGPGGILSAGLAMTVVCLMLMLLAFGVTMFYQRVGLLAFWAALLGTVAVLAAAVMLVTVNDGWGTVWEWLQNQTALSISGWLMLPTLGFGVLSYVTIRKSVPASS</sequence>
<keyword evidence="1" id="KW-0472">Membrane</keyword>
<accession>A0A7W5TUK3</accession>
<dbReference type="RefSeq" id="WP_183358224.1">
    <property type="nucleotide sequence ID" value="NZ_BAABKR010000001.1"/>
</dbReference>
<organism evidence="2 3">
    <name type="scientific">Garicola koreensis</name>
    <dbReference type="NCBI Taxonomy" id="1262554"/>
    <lineage>
        <taxon>Bacteria</taxon>
        <taxon>Bacillati</taxon>
        <taxon>Actinomycetota</taxon>
        <taxon>Actinomycetes</taxon>
        <taxon>Micrococcales</taxon>
        <taxon>Micrococcaceae</taxon>
        <taxon>Garicola</taxon>
    </lineage>
</organism>
<dbReference type="Proteomes" id="UP000547528">
    <property type="component" value="Unassembled WGS sequence"/>
</dbReference>
<evidence type="ECO:0000313" key="2">
    <source>
        <dbReference type="EMBL" id="MBB3667813.1"/>
    </source>
</evidence>
<proteinExistence type="predicted"/>
<name>A0A7W5TUK3_9MICC</name>
<dbReference type="EMBL" id="JACIBT010000003">
    <property type="protein sequence ID" value="MBB3667813.1"/>
    <property type="molecule type" value="Genomic_DNA"/>
</dbReference>
<feature type="transmembrane region" description="Helical" evidence="1">
    <location>
        <begin position="225"/>
        <end position="244"/>
    </location>
</feature>
<evidence type="ECO:0000256" key="1">
    <source>
        <dbReference type="SAM" id="Phobius"/>
    </source>
</evidence>
<feature type="transmembrane region" description="Helical" evidence="1">
    <location>
        <begin position="72"/>
        <end position="89"/>
    </location>
</feature>
<dbReference type="AlphaFoldDB" id="A0A7W5TUK3"/>
<feature type="transmembrane region" description="Helical" evidence="1">
    <location>
        <begin position="181"/>
        <end position="205"/>
    </location>
</feature>
<gene>
    <name evidence="2" type="ORF">FHX47_001434</name>
</gene>
<feature type="transmembrane region" description="Helical" evidence="1">
    <location>
        <begin position="153"/>
        <end position="174"/>
    </location>
</feature>
<reference evidence="2 3" key="1">
    <citation type="submission" date="2020-08" db="EMBL/GenBank/DDBJ databases">
        <title>Sequencing the genomes of 1000 actinobacteria strains.</title>
        <authorList>
            <person name="Klenk H.-P."/>
        </authorList>
    </citation>
    <scope>NUCLEOTIDE SEQUENCE [LARGE SCALE GENOMIC DNA]</scope>
    <source>
        <strain evidence="2 3">DSM 28238</strain>
    </source>
</reference>
<evidence type="ECO:0000313" key="3">
    <source>
        <dbReference type="Proteomes" id="UP000547528"/>
    </source>
</evidence>